<dbReference type="Gene3D" id="3.60.15.10">
    <property type="entry name" value="Ribonuclease Z/Hydroxyacylglutathione hydrolase-like"/>
    <property type="match status" value="1"/>
</dbReference>
<dbReference type="HAMAP" id="MF_01491">
    <property type="entry name" value="RNase_J_bact"/>
    <property type="match status" value="1"/>
</dbReference>
<dbReference type="GO" id="GO:0004521">
    <property type="term" value="F:RNA endonuclease activity"/>
    <property type="evidence" value="ECO:0007669"/>
    <property type="project" value="UniProtKB-UniRule"/>
</dbReference>
<dbReference type="GO" id="GO:0006364">
    <property type="term" value="P:rRNA processing"/>
    <property type="evidence" value="ECO:0007669"/>
    <property type="project" value="UniProtKB-UniRule"/>
</dbReference>
<dbReference type="GO" id="GO:0008270">
    <property type="term" value="F:zinc ion binding"/>
    <property type="evidence" value="ECO:0007669"/>
    <property type="project" value="InterPro"/>
</dbReference>
<accession>A0A542E454</accession>
<dbReference type="Pfam" id="PF07521">
    <property type="entry name" value="RMMBL"/>
    <property type="match status" value="1"/>
</dbReference>
<evidence type="ECO:0000256" key="12">
    <source>
        <dbReference type="PIRSR" id="PIRSR004803-3"/>
    </source>
</evidence>
<keyword evidence="6 12" id="KW-0862">Zinc</keyword>
<dbReference type="InterPro" id="IPR030854">
    <property type="entry name" value="RNase_J_bac"/>
</dbReference>
<reference evidence="14 15" key="1">
    <citation type="submission" date="2019-06" db="EMBL/GenBank/DDBJ databases">
        <title>Sequencing the genomes of 1000 actinobacteria strains.</title>
        <authorList>
            <person name="Klenk H.-P."/>
        </authorList>
    </citation>
    <scope>NUCLEOTIDE SEQUENCE [LARGE SCALE GENOMIC DNA]</scope>
    <source>
        <strain evidence="14 15">DSM 18607</strain>
    </source>
</reference>
<dbReference type="EMBL" id="VFMN01000001">
    <property type="protein sequence ID" value="TQJ10044.1"/>
    <property type="molecule type" value="Genomic_DNA"/>
</dbReference>
<name>A0A542E454_9MICO</name>
<evidence type="ECO:0000256" key="7">
    <source>
        <dbReference type="ARBA" id="ARBA00022839"/>
    </source>
</evidence>
<dbReference type="CDD" id="cd07714">
    <property type="entry name" value="RNaseJ_MBL-fold"/>
    <property type="match status" value="1"/>
</dbReference>
<organism evidence="14 15">
    <name type="scientific">Lapillicoccus jejuensis</name>
    <dbReference type="NCBI Taxonomy" id="402171"/>
    <lineage>
        <taxon>Bacteria</taxon>
        <taxon>Bacillati</taxon>
        <taxon>Actinomycetota</taxon>
        <taxon>Actinomycetes</taxon>
        <taxon>Micrococcales</taxon>
        <taxon>Intrasporangiaceae</taxon>
        <taxon>Lapillicoccus</taxon>
    </lineage>
</organism>
<evidence type="ECO:0000256" key="1">
    <source>
        <dbReference type="ARBA" id="ARBA00022490"/>
    </source>
</evidence>
<dbReference type="InterPro" id="IPR004613">
    <property type="entry name" value="RNase_J"/>
</dbReference>
<dbReference type="InterPro" id="IPR036866">
    <property type="entry name" value="RibonucZ/Hydroxyglut_hydro"/>
</dbReference>
<protein>
    <recommendedName>
        <fullName evidence="9">Ribonuclease J</fullName>
        <shortName evidence="9">RNase J</shortName>
        <ecNumber evidence="9">3.1.-.-</ecNumber>
    </recommendedName>
</protein>
<comment type="cofactor">
    <cofactor evidence="12">
        <name>Zn(2+)</name>
        <dbReference type="ChEBI" id="CHEBI:29105"/>
    </cofactor>
    <text evidence="12">Binds 2 Zn(2+) ions per subunit. It is not clear if Zn(2+) or Mg(2+) is physiologically important.</text>
</comment>
<feature type="binding site" evidence="12">
    <location>
        <position position="52"/>
    </location>
    <ligand>
        <name>Ca(2+)</name>
        <dbReference type="ChEBI" id="CHEBI:29108"/>
    </ligand>
</feature>
<feature type="binding site" evidence="12">
    <location>
        <position position="445"/>
    </location>
    <ligand>
        <name>Ca(2+)</name>
        <dbReference type="ChEBI" id="CHEBI:29108"/>
    </ligand>
</feature>
<evidence type="ECO:0000256" key="9">
    <source>
        <dbReference type="HAMAP-Rule" id="MF_01491"/>
    </source>
</evidence>
<feature type="binding site" evidence="12">
    <location>
        <position position="166"/>
    </location>
    <ligand>
        <name>Zn(2+)</name>
        <dbReference type="ChEBI" id="CHEBI:29105"/>
        <label>1</label>
        <note>catalytic</note>
    </ligand>
</feature>
<keyword evidence="3 12" id="KW-0479">Metal-binding</keyword>
<proteinExistence type="inferred from homology"/>
<feature type="domain" description="Metallo-beta-lactamase" evidence="13">
    <location>
        <begin position="24"/>
        <end position="218"/>
    </location>
</feature>
<dbReference type="SUPFAM" id="SSF56281">
    <property type="entry name" value="Metallo-hydrolase/oxidoreductase"/>
    <property type="match status" value="1"/>
</dbReference>
<feature type="binding site" evidence="12">
    <location>
        <position position="144"/>
    </location>
    <ligand>
        <name>Zn(2+)</name>
        <dbReference type="ChEBI" id="CHEBI:29105"/>
        <label>1</label>
        <note>catalytic</note>
    </ligand>
</feature>
<feature type="active site" description="Proton donor" evidence="10">
    <location>
        <position position="198"/>
    </location>
</feature>
<evidence type="ECO:0000256" key="11">
    <source>
        <dbReference type="PIRSR" id="PIRSR004803-2"/>
    </source>
</evidence>
<dbReference type="InterPro" id="IPR055132">
    <property type="entry name" value="RNase_J_b_CASP"/>
</dbReference>
<evidence type="ECO:0000313" key="15">
    <source>
        <dbReference type="Proteomes" id="UP000317893"/>
    </source>
</evidence>
<evidence type="ECO:0000256" key="2">
    <source>
        <dbReference type="ARBA" id="ARBA00022722"/>
    </source>
</evidence>
<feature type="binding site" evidence="12">
    <location>
        <position position="79"/>
    </location>
    <ligand>
        <name>Zn(2+)</name>
        <dbReference type="ChEBI" id="CHEBI:29105"/>
        <label>2</label>
        <note>catalytic</note>
    </ligand>
</feature>
<dbReference type="InterPro" id="IPR011108">
    <property type="entry name" value="RMMBL"/>
</dbReference>
<comment type="caution">
    <text evidence="14">The sequence shown here is derived from an EMBL/GenBank/DDBJ whole genome shotgun (WGS) entry which is preliminary data.</text>
</comment>
<comment type="similarity">
    <text evidence="9">Belongs to the metallo-beta-lactamase superfamily. RNA-metabolizing metallo-beta-lactamase-like family. Bacterial RNase J subfamily.</text>
</comment>
<comment type="subcellular location">
    <subcellularLocation>
        <location evidence="9">Cytoplasm</location>
    </subcellularLocation>
</comment>
<dbReference type="PANTHER" id="PTHR43694">
    <property type="entry name" value="RIBONUCLEASE J"/>
    <property type="match status" value="1"/>
</dbReference>
<evidence type="ECO:0000256" key="10">
    <source>
        <dbReference type="PIRSR" id="PIRSR004803-1"/>
    </source>
</evidence>
<dbReference type="InterPro" id="IPR042173">
    <property type="entry name" value="RNase_J_2"/>
</dbReference>
<keyword evidence="8 9" id="KW-0694">RNA-binding</keyword>
<comment type="function">
    <text evidence="9">An RNase that has 5'-3' exonuclease and possibly endonuclease activity. Involved in maturation of rRNA and in some organisms also mRNA maturation and/or decay.</text>
</comment>
<dbReference type="InterPro" id="IPR001279">
    <property type="entry name" value="Metallo-B-lactamas"/>
</dbReference>
<feature type="binding site" evidence="12">
    <location>
        <position position="81"/>
    </location>
    <ligand>
        <name>Zn(2+)</name>
        <dbReference type="ChEBI" id="CHEBI:29105"/>
        <label>1</label>
        <note>catalytic</note>
    </ligand>
</feature>
<keyword evidence="7 9" id="KW-0269">Exonuclease</keyword>
<comment type="cofactor">
    <cofactor evidence="12">
        <name>Ca(2+)</name>
        <dbReference type="ChEBI" id="CHEBI:29108"/>
    </cofactor>
    <text evidence="12">Binds 1 Ca(2+) cation per subunit. Seen in 1 crystal structure, it is not clear if it is physiologically important.</text>
</comment>
<evidence type="ECO:0000259" key="13">
    <source>
        <dbReference type="SMART" id="SM00849"/>
    </source>
</evidence>
<gene>
    <name evidence="9" type="primary">rnj</name>
    <name evidence="14" type="ORF">FB458_3162</name>
</gene>
<dbReference type="GO" id="GO:0003723">
    <property type="term" value="F:RNA binding"/>
    <property type="evidence" value="ECO:0007669"/>
    <property type="project" value="UniProtKB-UniRule"/>
</dbReference>
<dbReference type="Gene3D" id="3.10.20.580">
    <property type="match status" value="1"/>
</dbReference>
<comment type="subunit">
    <text evidence="9">Homodimer, may be a subunit of the RNA degradosome.</text>
</comment>
<keyword evidence="5 9" id="KW-0378">Hydrolase</keyword>
<feature type="active site" description="Proton acceptor" evidence="10">
    <location>
        <position position="370"/>
    </location>
</feature>
<dbReference type="Gene3D" id="3.40.50.10710">
    <property type="entry name" value="Metallo-hydrolase/oxidoreductase"/>
    <property type="match status" value="1"/>
</dbReference>
<dbReference type="PANTHER" id="PTHR43694:SF1">
    <property type="entry name" value="RIBONUCLEASE J"/>
    <property type="match status" value="1"/>
</dbReference>
<keyword evidence="4 9" id="KW-0255">Endonuclease</keyword>
<evidence type="ECO:0000256" key="4">
    <source>
        <dbReference type="ARBA" id="ARBA00022759"/>
    </source>
</evidence>
<evidence type="ECO:0000256" key="8">
    <source>
        <dbReference type="ARBA" id="ARBA00022884"/>
    </source>
</evidence>
<dbReference type="NCBIfam" id="TIGR00649">
    <property type="entry name" value="MG423"/>
    <property type="match status" value="1"/>
</dbReference>
<feature type="binding site" evidence="12">
    <location>
        <position position="392"/>
    </location>
    <ligand>
        <name>Zn(2+)</name>
        <dbReference type="ChEBI" id="CHEBI:29105"/>
        <label>1</label>
        <note>catalytic</note>
    </ligand>
</feature>
<evidence type="ECO:0000256" key="6">
    <source>
        <dbReference type="ARBA" id="ARBA00022833"/>
    </source>
</evidence>
<dbReference type="SMART" id="SM00849">
    <property type="entry name" value="Lactamase_B"/>
    <property type="match status" value="1"/>
</dbReference>
<feature type="binding site" evidence="12">
    <location>
        <position position="77"/>
    </location>
    <ligand>
        <name>Zn(2+)</name>
        <dbReference type="ChEBI" id="CHEBI:29105"/>
        <label>1</label>
        <note>catalytic</note>
    </ligand>
</feature>
<dbReference type="AlphaFoldDB" id="A0A542E454"/>
<dbReference type="Pfam" id="PF22505">
    <property type="entry name" value="RNase_J_b_CASP"/>
    <property type="match status" value="1"/>
</dbReference>
<evidence type="ECO:0000313" key="14">
    <source>
        <dbReference type="EMBL" id="TQJ10044.1"/>
    </source>
</evidence>
<dbReference type="OrthoDB" id="9770211at2"/>
<evidence type="ECO:0000256" key="3">
    <source>
        <dbReference type="ARBA" id="ARBA00022723"/>
    </source>
</evidence>
<keyword evidence="1 9" id="KW-0963">Cytoplasm</keyword>
<feature type="binding site" evidence="12">
    <location>
        <position position="54"/>
    </location>
    <ligand>
        <name>Ca(2+)</name>
        <dbReference type="ChEBI" id="CHEBI:29108"/>
    </ligand>
</feature>
<keyword evidence="15" id="KW-1185">Reference proteome</keyword>
<dbReference type="EC" id="3.1.-.-" evidence="9"/>
<sequence length="554" mass="60046">MPLPPALPDGGLRVVALGGLGEVGRNMTVLETQGRLLVIDCGVLFPEDHHPGVDLILPDLEYLEDRIDRVEAIVLTHGHEDHIGAVPYLLRMKADIPLIGSQLTLALIEAKLREHRIKPYTLGVKEGQREKLGVFDLEFVAVNHSIPDALAVMVRTKAGSVLHTGDFKMDQLPLDGRLTDLRAFARLGEEGVDLFLTDSTNAEVPGFTTPERDIAPAIDTVFRGARRRVIVACFSSHVHRVQQVLDAAARNGRKVAMVGRSMVRNMGIAAELGYLYVPDGVLVDVKKLDDLPDDQVVLVCTGSQGEPMAALSRMANRDHRIDVGEGDTVLLASSLIPGNENAVYRVINGLMVLGATVVHKGNAKVHVSGHASAGELLYCYNIVKPKHVMPVHGEWRHLVANADLAVKTGVPRENVLVTMNGGVVDLVKGRARLVGEVPIGFIYVDGSSVGETTEALLKDRRILRDEGFITCIAVIDRATGKIAAGPEITARGFAEDQAVFDQVIPKVEQALAEATGNGVRDEHQLQQVMRRTIGGWVGGKLRRRPMIIPVVIEA</sequence>
<dbReference type="Pfam" id="PF00753">
    <property type="entry name" value="Lactamase_B"/>
    <property type="match status" value="1"/>
</dbReference>
<dbReference type="Pfam" id="PF17770">
    <property type="entry name" value="RNase_J_C"/>
    <property type="match status" value="1"/>
</dbReference>
<evidence type="ECO:0000256" key="5">
    <source>
        <dbReference type="ARBA" id="ARBA00022801"/>
    </source>
</evidence>
<feature type="binding site" evidence="11">
    <location>
        <begin position="235"/>
        <end position="237"/>
    </location>
    <ligand>
        <name>substrate</name>
    </ligand>
</feature>
<dbReference type="Proteomes" id="UP000317893">
    <property type="component" value="Unassembled WGS sequence"/>
</dbReference>
<feature type="binding site" evidence="12">
    <location>
        <position position="82"/>
    </location>
    <ligand>
        <name>Zn(2+)</name>
        <dbReference type="ChEBI" id="CHEBI:29105"/>
        <label>1</label>
        <note>catalytic</note>
    </ligand>
</feature>
<keyword evidence="12" id="KW-0106">Calcium</keyword>
<feature type="binding site" evidence="9 11">
    <location>
        <begin position="366"/>
        <end position="370"/>
    </location>
    <ligand>
        <name>substrate</name>
    </ligand>
</feature>
<dbReference type="GO" id="GO:0005737">
    <property type="term" value="C:cytoplasm"/>
    <property type="evidence" value="ECO:0007669"/>
    <property type="project" value="UniProtKB-SubCell"/>
</dbReference>
<dbReference type="GO" id="GO:0004534">
    <property type="term" value="F:5'-3' RNA exonuclease activity"/>
    <property type="evidence" value="ECO:0007669"/>
    <property type="project" value="UniProtKB-UniRule"/>
</dbReference>
<dbReference type="InterPro" id="IPR041636">
    <property type="entry name" value="RNase_J_C"/>
</dbReference>
<keyword evidence="2 9" id="KW-0540">Nuclease</keyword>
<dbReference type="PIRSF" id="PIRSF004803">
    <property type="entry name" value="RnjA"/>
    <property type="match status" value="1"/>
</dbReference>
<keyword evidence="9" id="KW-0698">rRNA processing</keyword>